<accession>A0A1I2JMZ5</accession>
<feature type="domain" description="PPIase FKBP-type" evidence="11">
    <location>
        <begin position="6"/>
        <end position="84"/>
    </location>
</feature>
<dbReference type="Proteomes" id="UP000199513">
    <property type="component" value="Unassembled WGS sequence"/>
</dbReference>
<name>A0A1I2JMZ5_9BACT</name>
<dbReference type="SUPFAM" id="SSF54534">
    <property type="entry name" value="FKBP-like"/>
    <property type="match status" value="1"/>
</dbReference>
<evidence type="ECO:0000256" key="1">
    <source>
        <dbReference type="ARBA" id="ARBA00000971"/>
    </source>
</evidence>
<dbReference type="Gene3D" id="3.10.50.40">
    <property type="match status" value="1"/>
</dbReference>
<dbReference type="GO" id="GO:0003755">
    <property type="term" value="F:peptidyl-prolyl cis-trans isomerase activity"/>
    <property type="evidence" value="ECO:0007669"/>
    <property type="project" value="UniProtKB-UniRule"/>
</dbReference>
<protein>
    <recommendedName>
        <fullName evidence="10">Peptidyl-prolyl cis-trans isomerase</fullName>
        <ecNumber evidence="10">5.2.1.8</ecNumber>
    </recommendedName>
</protein>
<evidence type="ECO:0000256" key="8">
    <source>
        <dbReference type="ARBA" id="ARBA00037071"/>
    </source>
</evidence>
<reference evidence="12 13" key="1">
    <citation type="submission" date="2016-10" db="EMBL/GenBank/DDBJ databases">
        <authorList>
            <person name="de Groot N.N."/>
        </authorList>
    </citation>
    <scope>NUCLEOTIDE SEQUENCE [LARGE SCALE GENOMIC DNA]</scope>
    <source>
        <strain>GEY</strain>
        <strain evidence="13">DSM 9560</strain>
    </source>
</reference>
<evidence type="ECO:0000256" key="9">
    <source>
        <dbReference type="PROSITE-ProRule" id="PRU00277"/>
    </source>
</evidence>
<gene>
    <name evidence="12" type="ORF">SAMN04488541_10567</name>
</gene>
<dbReference type="OrthoDB" id="9808891at2"/>
<dbReference type="GO" id="GO:0042026">
    <property type="term" value="P:protein refolding"/>
    <property type="evidence" value="ECO:0007669"/>
    <property type="project" value="UniProtKB-ARBA"/>
</dbReference>
<evidence type="ECO:0000256" key="7">
    <source>
        <dbReference type="ARBA" id="ARBA00023235"/>
    </source>
</evidence>
<organism evidence="12 13">
    <name type="scientific">Thermoflexibacter ruber</name>
    <dbReference type="NCBI Taxonomy" id="1003"/>
    <lineage>
        <taxon>Bacteria</taxon>
        <taxon>Pseudomonadati</taxon>
        <taxon>Bacteroidota</taxon>
        <taxon>Cytophagia</taxon>
        <taxon>Cytophagales</taxon>
        <taxon>Thermoflexibacteraceae</taxon>
        <taxon>Thermoflexibacter</taxon>
    </lineage>
</organism>
<sequence length="170" mass="18833">MKISPNKVVTVTYELQTDDENGQKVLVEVADENNPLVFLYGVGSMIPRFEEELAGLEVGNDFTFSIPAEEGYGAFDDEAVTHLPIDIFKVDGVIDFGILKVGNYVPLMDQEGNTMRARVVQIFQDSVLMDFNHPMAGKPLHFTGKVIHLRQAQPEELAHGHVHGHGGVHH</sequence>
<dbReference type="AlphaFoldDB" id="A0A1I2JMZ5"/>
<dbReference type="GO" id="GO:0005737">
    <property type="term" value="C:cytoplasm"/>
    <property type="evidence" value="ECO:0007669"/>
    <property type="project" value="UniProtKB-SubCell"/>
</dbReference>
<dbReference type="STRING" id="1003.SAMN04488541_10567"/>
<dbReference type="PANTHER" id="PTHR47861">
    <property type="entry name" value="FKBP-TYPE PEPTIDYL-PROLYL CIS-TRANS ISOMERASE SLYD"/>
    <property type="match status" value="1"/>
</dbReference>
<dbReference type="EC" id="5.2.1.8" evidence="10"/>
<dbReference type="Pfam" id="PF00254">
    <property type="entry name" value="FKBP_C"/>
    <property type="match status" value="1"/>
</dbReference>
<evidence type="ECO:0000256" key="3">
    <source>
        <dbReference type="ARBA" id="ARBA00006577"/>
    </source>
</evidence>
<comment type="subcellular location">
    <subcellularLocation>
        <location evidence="2">Cytoplasm</location>
    </subcellularLocation>
</comment>
<evidence type="ECO:0000256" key="2">
    <source>
        <dbReference type="ARBA" id="ARBA00004496"/>
    </source>
</evidence>
<keyword evidence="5 9" id="KW-0697">Rotamase</keyword>
<proteinExistence type="inferred from homology"/>
<dbReference type="InterPro" id="IPR046357">
    <property type="entry name" value="PPIase_dom_sf"/>
</dbReference>
<keyword evidence="6" id="KW-0143">Chaperone</keyword>
<evidence type="ECO:0000256" key="6">
    <source>
        <dbReference type="ARBA" id="ARBA00023186"/>
    </source>
</evidence>
<dbReference type="PROSITE" id="PS50059">
    <property type="entry name" value="FKBP_PPIASE"/>
    <property type="match status" value="1"/>
</dbReference>
<dbReference type="RefSeq" id="WP_091549288.1">
    <property type="nucleotide sequence ID" value="NZ_FONY01000056.1"/>
</dbReference>
<keyword evidence="4" id="KW-0963">Cytoplasm</keyword>
<evidence type="ECO:0000256" key="5">
    <source>
        <dbReference type="ARBA" id="ARBA00023110"/>
    </source>
</evidence>
<keyword evidence="7 9" id="KW-0413">Isomerase</keyword>
<comment type="similarity">
    <text evidence="3 10">Belongs to the FKBP-type PPIase family.</text>
</comment>
<dbReference type="PANTHER" id="PTHR47861:SF3">
    <property type="entry name" value="FKBP-TYPE PEPTIDYL-PROLYL CIS-TRANS ISOMERASE SLYD"/>
    <property type="match status" value="1"/>
</dbReference>
<dbReference type="InterPro" id="IPR001179">
    <property type="entry name" value="PPIase_FKBP_dom"/>
</dbReference>
<evidence type="ECO:0000259" key="11">
    <source>
        <dbReference type="PROSITE" id="PS50059"/>
    </source>
</evidence>
<dbReference type="EMBL" id="FONY01000056">
    <property type="protein sequence ID" value="SFF55498.1"/>
    <property type="molecule type" value="Genomic_DNA"/>
</dbReference>
<comment type="catalytic activity">
    <reaction evidence="1 9 10">
        <text>[protein]-peptidylproline (omega=180) = [protein]-peptidylproline (omega=0)</text>
        <dbReference type="Rhea" id="RHEA:16237"/>
        <dbReference type="Rhea" id="RHEA-COMP:10747"/>
        <dbReference type="Rhea" id="RHEA-COMP:10748"/>
        <dbReference type="ChEBI" id="CHEBI:83833"/>
        <dbReference type="ChEBI" id="CHEBI:83834"/>
        <dbReference type="EC" id="5.2.1.8"/>
    </reaction>
</comment>
<evidence type="ECO:0000313" key="13">
    <source>
        <dbReference type="Proteomes" id="UP000199513"/>
    </source>
</evidence>
<evidence type="ECO:0000256" key="10">
    <source>
        <dbReference type="RuleBase" id="RU003915"/>
    </source>
</evidence>
<evidence type="ECO:0000256" key="4">
    <source>
        <dbReference type="ARBA" id="ARBA00022490"/>
    </source>
</evidence>
<comment type="function">
    <text evidence="8">Also involved in hydrogenase metallocenter assembly, probably by participating in the nickel insertion step. This function in hydrogenase biosynthesis requires chaperone activity and the presence of the metal-binding domain, but not PPIase activity.</text>
</comment>
<keyword evidence="13" id="KW-1185">Reference proteome</keyword>
<evidence type="ECO:0000313" key="12">
    <source>
        <dbReference type="EMBL" id="SFF55498.1"/>
    </source>
</evidence>